<sequence length="68" mass="7319">MALETTRFAIQNYIKSLENQTGYLDAVLEDGDPGLIAAAIADIARARGAELAPCGTARLRMLRANRSL</sequence>
<gene>
    <name evidence="1" type="ORF">RTCCBAU85039_3033</name>
    <name evidence="2" type="ORF">SAMN05216228_10116</name>
</gene>
<dbReference type="Proteomes" id="UP000198939">
    <property type="component" value="Unassembled WGS sequence"/>
</dbReference>
<name>A0A1H8LHY4_9HYPH</name>
<reference evidence="3" key="3">
    <citation type="submission" date="2016-10" db="EMBL/GenBank/DDBJ databases">
        <authorList>
            <person name="Wibberg D."/>
        </authorList>
    </citation>
    <scope>NUCLEOTIDE SEQUENCE [LARGE SCALE GENOMIC DNA]</scope>
</reference>
<dbReference type="InterPro" id="IPR014057">
    <property type="entry name" value="HI1420"/>
</dbReference>
<dbReference type="AlphaFoldDB" id="A0A1H8LHY4"/>
<accession>A0A1H8LHY4</accession>
<evidence type="ECO:0000313" key="2">
    <source>
        <dbReference type="EMBL" id="SEO04812.1"/>
    </source>
</evidence>
<proteinExistence type="predicted"/>
<protein>
    <submittedName>
        <fullName evidence="1">Putative addiction module antidote protein</fullName>
    </submittedName>
</protein>
<reference evidence="1" key="2">
    <citation type="submission" date="2016-10" db="EMBL/GenBank/DDBJ databases">
        <authorList>
            <person name="de Groot N.N."/>
        </authorList>
    </citation>
    <scope>NUCLEOTIDE SEQUENCE [LARGE SCALE GENOMIC DNA]</scope>
    <source>
        <strain evidence="1">CCBAU85039</strain>
    </source>
</reference>
<keyword evidence="4" id="KW-1185">Reference proteome</keyword>
<evidence type="ECO:0000313" key="3">
    <source>
        <dbReference type="Proteomes" id="UP000183063"/>
    </source>
</evidence>
<dbReference type="EMBL" id="FNXB01000013">
    <property type="protein sequence ID" value="SEH91190.1"/>
    <property type="molecule type" value="Genomic_DNA"/>
</dbReference>
<evidence type="ECO:0000313" key="4">
    <source>
        <dbReference type="Proteomes" id="UP000198939"/>
    </source>
</evidence>
<dbReference type="RefSeq" id="WP_072376385.1">
    <property type="nucleotide sequence ID" value="NZ_FNXB01000013.1"/>
</dbReference>
<dbReference type="Proteomes" id="UP000183063">
    <property type="component" value="Unassembled WGS sequence"/>
</dbReference>
<dbReference type="EMBL" id="FOCV01000011">
    <property type="protein sequence ID" value="SEO04812.1"/>
    <property type="molecule type" value="Genomic_DNA"/>
</dbReference>
<reference evidence="2 4" key="1">
    <citation type="submission" date="2016-10" db="EMBL/GenBank/DDBJ databases">
        <authorList>
            <person name="Varghese N."/>
            <person name="Submissions S."/>
        </authorList>
    </citation>
    <scope>NUCLEOTIDE SEQUENCE [LARGE SCALE GENOMIC DNA]</scope>
    <source>
        <strain evidence="2 4">CGMCC 1.7071</strain>
    </source>
</reference>
<dbReference type="Pfam" id="PF21716">
    <property type="entry name" value="dnstrm_HI1420"/>
    <property type="match status" value="1"/>
</dbReference>
<organism evidence="1 3">
    <name type="scientific">Rhizobium tibeticum</name>
    <dbReference type="NCBI Taxonomy" id="501024"/>
    <lineage>
        <taxon>Bacteria</taxon>
        <taxon>Pseudomonadati</taxon>
        <taxon>Pseudomonadota</taxon>
        <taxon>Alphaproteobacteria</taxon>
        <taxon>Hyphomicrobiales</taxon>
        <taxon>Rhizobiaceae</taxon>
        <taxon>Rhizobium/Agrobacterium group</taxon>
        <taxon>Rhizobium</taxon>
    </lineage>
</organism>
<evidence type="ECO:0000313" key="1">
    <source>
        <dbReference type="EMBL" id="SEH91190.1"/>
    </source>
</evidence>